<evidence type="ECO:0000256" key="13">
    <source>
        <dbReference type="ARBA" id="ARBA00049902"/>
    </source>
</evidence>
<dbReference type="SUPFAM" id="SSF53955">
    <property type="entry name" value="Lysozyme-like"/>
    <property type="match status" value="1"/>
</dbReference>
<dbReference type="InterPro" id="IPR001460">
    <property type="entry name" value="PCN-bd_Tpept"/>
</dbReference>
<feature type="region of interest" description="Disordered" evidence="14">
    <location>
        <begin position="704"/>
        <end position="825"/>
    </location>
</feature>
<dbReference type="EMBL" id="FWXK01000002">
    <property type="protein sequence ID" value="SMC31901.1"/>
    <property type="molecule type" value="Genomic_DNA"/>
</dbReference>
<dbReference type="GO" id="GO:0008360">
    <property type="term" value="P:regulation of cell shape"/>
    <property type="evidence" value="ECO:0007669"/>
    <property type="project" value="UniProtKB-KW"/>
</dbReference>
<dbReference type="PANTHER" id="PTHR32282:SF29">
    <property type="entry name" value="PENICILLIN-BINDING PROTEIN 1A"/>
    <property type="match status" value="1"/>
</dbReference>
<dbReference type="PANTHER" id="PTHR32282">
    <property type="entry name" value="BINDING PROTEIN TRANSPEPTIDASE, PUTATIVE-RELATED"/>
    <property type="match status" value="1"/>
</dbReference>
<dbReference type="STRING" id="371602.SAMN04487984_0419"/>
<evidence type="ECO:0000256" key="6">
    <source>
        <dbReference type="ARBA" id="ARBA00022679"/>
    </source>
</evidence>
<dbReference type="FunFam" id="1.10.3810.10:FF:000001">
    <property type="entry name" value="Penicillin-binding protein 1A"/>
    <property type="match status" value="1"/>
</dbReference>
<evidence type="ECO:0000256" key="9">
    <source>
        <dbReference type="ARBA" id="ARBA00022984"/>
    </source>
</evidence>
<keyword evidence="9" id="KW-0573">Peptidoglycan synthesis</keyword>
<evidence type="ECO:0000259" key="15">
    <source>
        <dbReference type="Pfam" id="PF00905"/>
    </source>
</evidence>
<feature type="domain" description="Penicillin-binding protein transpeptidase" evidence="15">
    <location>
        <begin position="350"/>
        <end position="606"/>
    </location>
</feature>
<dbReference type="OrthoDB" id="9766909at2"/>
<dbReference type="GO" id="GO:0030288">
    <property type="term" value="C:outer membrane-bounded periplasmic space"/>
    <property type="evidence" value="ECO:0007669"/>
    <property type="project" value="TreeGrafter"/>
</dbReference>
<dbReference type="GO" id="GO:0008658">
    <property type="term" value="F:penicillin binding"/>
    <property type="evidence" value="ECO:0007669"/>
    <property type="project" value="InterPro"/>
</dbReference>
<reference evidence="18" key="1">
    <citation type="submission" date="2017-04" db="EMBL/GenBank/DDBJ databases">
        <authorList>
            <person name="Varghese N."/>
            <person name="Submissions S."/>
        </authorList>
    </citation>
    <scope>NUCLEOTIDE SEQUENCE [LARGE SCALE GENOMIC DNA]</scope>
    <source>
        <strain evidence="18">DSM 21500</strain>
    </source>
</reference>
<accession>A0A1W1Y7V1</accession>
<evidence type="ECO:0000256" key="12">
    <source>
        <dbReference type="ARBA" id="ARBA00034000"/>
    </source>
</evidence>
<feature type="compositionally biased region" description="Low complexity" evidence="14">
    <location>
        <begin position="705"/>
        <end position="720"/>
    </location>
</feature>
<keyword evidence="10" id="KW-0511">Multifunctional enzyme</keyword>
<feature type="compositionally biased region" description="Basic and acidic residues" evidence="14">
    <location>
        <begin position="777"/>
        <end position="794"/>
    </location>
</feature>
<dbReference type="Pfam" id="PF00905">
    <property type="entry name" value="Transpeptidase"/>
    <property type="match status" value="1"/>
</dbReference>
<comment type="similarity">
    <text evidence="1">In the C-terminal section; belongs to the transpeptidase family.</text>
</comment>
<dbReference type="InterPro" id="IPR001264">
    <property type="entry name" value="Glyco_trans_51"/>
</dbReference>
<keyword evidence="4" id="KW-0645">Protease</keyword>
<dbReference type="Gene3D" id="3.40.710.10">
    <property type="entry name" value="DD-peptidase/beta-lactamase superfamily"/>
    <property type="match status" value="1"/>
</dbReference>
<organism evidence="17 18">
    <name type="scientific">Aerococcus suis</name>
    <dbReference type="NCBI Taxonomy" id="371602"/>
    <lineage>
        <taxon>Bacteria</taxon>
        <taxon>Bacillati</taxon>
        <taxon>Bacillota</taxon>
        <taxon>Bacilli</taxon>
        <taxon>Lactobacillales</taxon>
        <taxon>Aerococcaceae</taxon>
        <taxon>Aerococcus</taxon>
    </lineage>
</organism>
<dbReference type="GO" id="GO:0009252">
    <property type="term" value="P:peptidoglycan biosynthetic process"/>
    <property type="evidence" value="ECO:0007669"/>
    <property type="project" value="UniProtKB-KW"/>
</dbReference>
<dbReference type="InterPro" id="IPR012338">
    <property type="entry name" value="Beta-lactam/transpept-like"/>
</dbReference>
<protein>
    <submittedName>
        <fullName evidence="17">Penicillin-binding protein 1A</fullName>
    </submittedName>
</protein>
<dbReference type="AlphaFoldDB" id="A0A1W1Y7V1"/>
<feature type="region of interest" description="Disordered" evidence="14">
    <location>
        <begin position="1"/>
        <end position="21"/>
    </location>
</feature>
<evidence type="ECO:0000256" key="5">
    <source>
        <dbReference type="ARBA" id="ARBA00022676"/>
    </source>
</evidence>
<dbReference type="InterPro" id="IPR050396">
    <property type="entry name" value="Glycosyltr_51/Transpeptidase"/>
</dbReference>
<keyword evidence="11" id="KW-0961">Cell wall biogenesis/degradation</keyword>
<dbReference type="GO" id="GO:0071555">
    <property type="term" value="P:cell wall organization"/>
    <property type="evidence" value="ECO:0007669"/>
    <property type="project" value="UniProtKB-KW"/>
</dbReference>
<evidence type="ECO:0000256" key="2">
    <source>
        <dbReference type="ARBA" id="ARBA00007739"/>
    </source>
</evidence>
<dbReference type="GO" id="GO:0006508">
    <property type="term" value="P:proteolysis"/>
    <property type="evidence" value="ECO:0007669"/>
    <property type="project" value="UniProtKB-KW"/>
</dbReference>
<feature type="compositionally biased region" description="Low complexity" evidence="14">
    <location>
        <begin position="726"/>
        <end position="754"/>
    </location>
</feature>
<proteinExistence type="inferred from homology"/>
<name>A0A1W1Y7V1_9LACT</name>
<evidence type="ECO:0000313" key="18">
    <source>
        <dbReference type="Proteomes" id="UP000243884"/>
    </source>
</evidence>
<dbReference type="SUPFAM" id="SSF56601">
    <property type="entry name" value="beta-lactamase/transpeptidase-like"/>
    <property type="match status" value="1"/>
</dbReference>
<keyword evidence="18" id="KW-1185">Reference proteome</keyword>
<feature type="compositionally biased region" description="Low complexity" evidence="14">
    <location>
        <begin position="762"/>
        <end position="776"/>
    </location>
</feature>
<keyword evidence="5" id="KW-0328">Glycosyltransferase</keyword>
<keyword evidence="6" id="KW-0808">Transferase</keyword>
<evidence type="ECO:0000256" key="14">
    <source>
        <dbReference type="SAM" id="MobiDB-lite"/>
    </source>
</evidence>
<keyword evidence="7" id="KW-0378">Hydrolase</keyword>
<comment type="catalytic activity">
    <reaction evidence="13">
        <text>[GlcNAc-(1-&gt;4)-Mur2Ac(oyl-L-Ala-gamma-D-Glu-L-Lys-D-Ala-D-Ala)](n)-di-trans,octa-cis-undecaprenyl diphosphate + beta-D-GlcNAc-(1-&gt;4)-Mur2Ac(oyl-L-Ala-gamma-D-Glu-L-Lys-D-Ala-D-Ala)-di-trans,octa-cis-undecaprenyl diphosphate = [GlcNAc-(1-&gt;4)-Mur2Ac(oyl-L-Ala-gamma-D-Glu-L-Lys-D-Ala-D-Ala)](n+1)-di-trans,octa-cis-undecaprenyl diphosphate + di-trans,octa-cis-undecaprenyl diphosphate + H(+)</text>
        <dbReference type="Rhea" id="RHEA:23708"/>
        <dbReference type="Rhea" id="RHEA-COMP:9602"/>
        <dbReference type="Rhea" id="RHEA-COMP:9603"/>
        <dbReference type="ChEBI" id="CHEBI:15378"/>
        <dbReference type="ChEBI" id="CHEBI:58405"/>
        <dbReference type="ChEBI" id="CHEBI:60033"/>
        <dbReference type="ChEBI" id="CHEBI:78435"/>
        <dbReference type="EC" id="2.4.99.28"/>
    </reaction>
</comment>
<feature type="compositionally biased region" description="Basic residues" evidence="14">
    <location>
        <begin position="1"/>
        <end position="20"/>
    </location>
</feature>
<keyword evidence="3" id="KW-0121">Carboxypeptidase</keyword>
<comment type="catalytic activity">
    <reaction evidence="12">
        <text>Preferential cleavage: (Ac)2-L-Lys-D-Ala-|-D-Ala. Also transpeptidation of peptidyl-alanyl moieties that are N-acyl substituents of D-alanine.</text>
        <dbReference type="EC" id="3.4.16.4"/>
    </reaction>
</comment>
<evidence type="ECO:0000256" key="7">
    <source>
        <dbReference type="ARBA" id="ARBA00022801"/>
    </source>
</evidence>
<feature type="domain" description="Glycosyl transferase family 51" evidence="16">
    <location>
        <begin position="77"/>
        <end position="253"/>
    </location>
</feature>
<evidence type="ECO:0000256" key="1">
    <source>
        <dbReference type="ARBA" id="ARBA00007090"/>
    </source>
</evidence>
<comment type="similarity">
    <text evidence="2">In the N-terminal section; belongs to the glycosyltransferase 51 family.</text>
</comment>
<dbReference type="RefSeq" id="WP_084098047.1">
    <property type="nucleotide sequence ID" value="NZ_FWXK01000002.1"/>
</dbReference>
<dbReference type="GO" id="GO:0009002">
    <property type="term" value="F:serine-type D-Ala-D-Ala carboxypeptidase activity"/>
    <property type="evidence" value="ECO:0007669"/>
    <property type="project" value="UniProtKB-EC"/>
</dbReference>
<dbReference type="Pfam" id="PF00912">
    <property type="entry name" value="Transgly"/>
    <property type="match status" value="1"/>
</dbReference>
<keyword evidence="8" id="KW-0133">Cell shape</keyword>
<dbReference type="Gene3D" id="1.10.3810.10">
    <property type="entry name" value="Biosynthetic peptidoglycan transglycosylase-like"/>
    <property type="match status" value="1"/>
</dbReference>
<dbReference type="GO" id="GO:0008955">
    <property type="term" value="F:peptidoglycan glycosyltransferase activity"/>
    <property type="evidence" value="ECO:0007669"/>
    <property type="project" value="UniProtKB-EC"/>
</dbReference>
<evidence type="ECO:0000256" key="10">
    <source>
        <dbReference type="ARBA" id="ARBA00023268"/>
    </source>
</evidence>
<evidence type="ECO:0000256" key="8">
    <source>
        <dbReference type="ARBA" id="ARBA00022960"/>
    </source>
</evidence>
<gene>
    <name evidence="17" type="ORF">SAMN04487984_0419</name>
</gene>
<feature type="compositionally biased region" description="Polar residues" evidence="14">
    <location>
        <begin position="809"/>
        <end position="825"/>
    </location>
</feature>
<dbReference type="InterPro" id="IPR023346">
    <property type="entry name" value="Lysozyme-like_dom_sf"/>
</dbReference>
<dbReference type="Proteomes" id="UP000243884">
    <property type="component" value="Unassembled WGS sequence"/>
</dbReference>
<sequence length="825" mass="90925">MSQQRHSRRSSKQKSKKRSSKGLPTWQKVLLAIGGMILLVGLVLGGIGAYWISTAPELTDKDLTGTIASTIYDKDGNKVYETSANERIIVDEDSISEETFDAVTSIEDRRFLSHGGFDLKRIISSAIANFKAGGISQGGSTLTQQLVKLSVFSTKESDQTYKRKVQEIWLATQLEDHLDKQEIFEYYINKVYMANGIYGMGTAAEIYYGKPLNELALNEIATLAGMPQAPISYDPYHNPEQAEKRRNDVLHAMLTNDKISQDEYDGAVEKPIDEGLESLEDFQQTEDENNLMLDSYIQQVADDVDAEGYDLYTDGLEVYTHLDTDAQKNVYETINDNDGLLFPDDKLQAAASVLDTDTGHIVALVGGRQYNDMLSLNRASDLERSIGSSIKPFSVYGPAIEFLNYSTDSSVVDEKHKYSSGMEIYNWDRQYKGMMTLRQALVASRNIPALKIIQQIDDEVGMEKVDEFLKNVGINLNNGDGIYESNALGGEATPLVLSAAYATLGNYGQYNEPKAVDHFVTTEGEEISVKGKSEQAMTDSTAYMVTDMLKGSFTDGTHGLLGPYHTSGLNEAGKSGTTNFDDDQLAEMGLPEDAVPDSWMSGYSTDYALSIWTGYDNPTDTSEKNYLIGSDRQIAGQLYQSIMGYLANNSSNEDWQRPDSVHEVPLEFGAVPTKFATSSTPSSRRITGLANDKLYDDYVNNRQQTVETTSSVPAESTSESSDNEMSHSSQSSQQQTSSSQSESMTESDSQSDASSEVEESSEPATEPEQPEAPQSETPERPEAPQSETPERPEQPETPTPSPEVPATEQPQPNRRSNANTNQPVN</sequence>
<evidence type="ECO:0000256" key="4">
    <source>
        <dbReference type="ARBA" id="ARBA00022670"/>
    </source>
</evidence>
<evidence type="ECO:0000256" key="3">
    <source>
        <dbReference type="ARBA" id="ARBA00022645"/>
    </source>
</evidence>
<evidence type="ECO:0000313" key="17">
    <source>
        <dbReference type="EMBL" id="SMC31901.1"/>
    </source>
</evidence>
<evidence type="ECO:0000259" key="16">
    <source>
        <dbReference type="Pfam" id="PF00912"/>
    </source>
</evidence>
<evidence type="ECO:0000256" key="11">
    <source>
        <dbReference type="ARBA" id="ARBA00023316"/>
    </source>
</evidence>
<dbReference type="InterPro" id="IPR036950">
    <property type="entry name" value="PBP_transglycosylase"/>
</dbReference>